<dbReference type="Pfam" id="PF00626">
    <property type="entry name" value="Gelsolin"/>
    <property type="match status" value="1"/>
</dbReference>
<dbReference type="GO" id="GO:0005789">
    <property type="term" value="C:endoplasmic reticulum membrane"/>
    <property type="evidence" value="ECO:0007669"/>
    <property type="project" value="UniProtKB-SubCell"/>
</dbReference>
<evidence type="ECO:0000259" key="21">
    <source>
        <dbReference type="Pfam" id="PF24855"/>
    </source>
</evidence>
<dbReference type="SUPFAM" id="SSF82919">
    <property type="entry name" value="Zn-finger domain of Sec23/24"/>
    <property type="match status" value="1"/>
</dbReference>
<dbReference type="Gene3D" id="2.60.40.1670">
    <property type="entry name" value="beta-sandwich domain of Sec23/24"/>
    <property type="match status" value="1"/>
</dbReference>
<dbReference type="InterPro" id="IPR056146">
    <property type="entry name" value="DUF7729"/>
</dbReference>
<dbReference type="GO" id="GO:0030127">
    <property type="term" value="C:COPII vesicle coat"/>
    <property type="evidence" value="ECO:0007669"/>
    <property type="project" value="InterPro"/>
</dbReference>
<evidence type="ECO:0000256" key="13">
    <source>
        <dbReference type="ARBA" id="ARBA00023136"/>
    </source>
</evidence>
<dbReference type="InterPro" id="IPR036180">
    <property type="entry name" value="Gelsolin-like_dom_sf"/>
</dbReference>
<dbReference type="Pfam" id="PF04810">
    <property type="entry name" value="zf-Sec23_Sec24"/>
    <property type="match status" value="1"/>
</dbReference>
<evidence type="ECO:0000256" key="5">
    <source>
        <dbReference type="ARBA" id="ARBA00022448"/>
    </source>
</evidence>
<dbReference type="InterPro" id="IPR006896">
    <property type="entry name" value="Sec23/24_trunk_dom"/>
</dbReference>
<dbReference type="CDD" id="cd11287">
    <property type="entry name" value="Sec23_C"/>
    <property type="match status" value="1"/>
</dbReference>
<evidence type="ECO:0000313" key="23">
    <source>
        <dbReference type="Proteomes" id="UP000383932"/>
    </source>
</evidence>
<evidence type="ECO:0000256" key="6">
    <source>
        <dbReference type="ARBA" id="ARBA00022490"/>
    </source>
</evidence>
<dbReference type="InterPro" id="IPR006895">
    <property type="entry name" value="Znf_Sec23_Sec24"/>
</dbReference>
<dbReference type="PANTHER" id="PTHR11141">
    <property type="entry name" value="PROTEIN TRANSPORT PROTEIN SEC23"/>
    <property type="match status" value="1"/>
</dbReference>
<dbReference type="Pfam" id="PF04815">
    <property type="entry name" value="Sec23_helical"/>
    <property type="match status" value="1"/>
</dbReference>
<keyword evidence="23" id="KW-1185">Reference proteome</keyword>
<dbReference type="CDD" id="cd01478">
    <property type="entry name" value="Sec23-like"/>
    <property type="match status" value="1"/>
</dbReference>
<reference evidence="22 23" key="1">
    <citation type="journal article" date="2019" name="Fungal Biol. Biotechnol.">
        <title>Draft genome sequence of fastidious pathogen Ceratobasidium theobromae, which causes vascular-streak dieback in Theobroma cacao.</title>
        <authorList>
            <person name="Ali S.S."/>
            <person name="Asman A."/>
            <person name="Shao J."/>
            <person name="Firmansyah A.P."/>
            <person name="Susilo A.W."/>
            <person name="Rosmana A."/>
            <person name="McMahon P."/>
            <person name="Junaid M."/>
            <person name="Guest D."/>
            <person name="Kheng T.Y."/>
            <person name="Meinhardt L.W."/>
            <person name="Bailey B.A."/>
        </authorList>
    </citation>
    <scope>NUCLEOTIDE SEQUENCE [LARGE SCALE GENOMIC DNA]</scope>
    <source>
        <strain evidence="22 23">CT2</strain>
    </source>
</reference>
<dbReference type="GO" id="GO:0090110">
    <property type="term" value="P:COPII-coated vesicle cargo loading"/>
    <property type="evidence" value="ECO:0007669"/>
    <property type="project" value="TreeGrafter"/>
</dbReference>
<keyword evidence="13" id="KW-0472">Membrane</keyword>
<evidence type="ECO:0000259" key="20">
    <source>
        <dbReference type="Pfam" id="PF08033"/>
    </source>
</evidence>
<dbReference type="InterPro" id="IPR036174">
    <property type="entry name" value="Znf_Sec23_Sec24_sf"/>
</dbReference>
<feature type="signal peptide" evidence="15">
    <location>
        <begin position="1"/>
        <end position="24"/>
    </location>
</feature>
<dbReference type="SUPFAM" id="SSF81995">
    <property type="entry name" value="beta-sandwich domain of Sec23/24"/>
    <property type="match status" value="1"/>
</dbReference>
<evidence type="ECO:0000259" key="16">
    <source>
        <dbReference type="Pfam" id="PF00626"/>
    </source>
</evidence>
<dbReference type="InterPro" id="IPR012990">
    <property type="entry name" value="Beta-sandwich_Sec23_24"/>
</dbReference>
<dbReference type="FunFam" id="2.30.30.380:FF:000001">
    <property type="entry name" value="Protein transport protein SEC23"/>
    <property type="match status" value="1"/>
</dbReference>
<evidence type="ECO:0000256" key="12">
    <source>
        <dbReference type="ARBA" id="ARBA00023034"/>
    </source>
</evidence>
<dbReference type="FunFam" id="1.20.120.730:FF:000001">
    <property type="entry name" value="Protein transport protein SEC23"/>
    <property type="match status" value="1"/>
</dbReference>
<keyword evidence="7" id="KW-0479">Metal-binding</keyword>
<feature type="domain" description="Sec23/Sec24 beta-sandwich" evidence="20">
    <location>
        <begin position="714"/>
        <end position="816"/>
    </location>
</feature>
<dbReference type="Gene3D" id="2.30.30.380">
    <property type="entry name" value="Zn-finger domain of Sec23/24"/>
    <property type="match status" value="1"/>
</dbReference>
<evidence type="ECO:0000256" key="2">
    <source>
        <dbReference type="ARBA" id="ARBA00004299"/>
    </source>
</evidence>
<evidence type="ECO:0000256" key="10">
    <source>
        <dbReference type="ARBA" id="ARBA00022892"/>
    </source>
</evidence>
<comment type="subcellular location">
    <subcellularLocation>
        <location evidence="2">Cytoplasmic vesicle</location>
        <location evidence="2">COPII-coated vesicle membrane</location>
        <topology evidence="2">Peripheral membrane protein</topology>
        <orientation evidence="2">Cytoplasmic side</orientation>
    </subcellularLocation>
    <subcellularLocation>
        <location evidence="3">Endoplasmic reticulum membrane</location>
        <topology evidence="3">Peripheral membrane protein</topology>
        <orientation evidence="3">Cytoplasmic side</orientation>
    </subcellularLocation>
    <subcellularLocation>
        <location evidence="1">Golgi apparatus membrane</location>
        <topology evidence="1">Peripheral membrane protein</topology>
        <orientation evidence="1">Cytoplasmic side</orientation>
    </subcellularLocation>
</comment>
<evidence type="ECO:0000256" key="15">
    <source>
        <dbReference type="SAM" id="SignalP"/>
    </source>
</evidence>
<dbReference type="InterPro" id="IPR007123">
    <property type="entry name" value="Gelsolin-like_dom"/>
</dbReference>
<evidence type="ECO:0000259" key="19">
    <source>
        <dbReference type="Pfam" id="PF04815"/>
    </source>
</evidence>
<evidence type="ECO:0000256" key="8">
    <source>
        <dbReference type="ARBA" id="ARBA00022824"/>
    </source>
</evidence>
<keyword evidence="11" id="KW-0653">Protein transport</keyword>
<feature type="chain" id="PRO_5024428770" evidence="15">
    <location>
        <begin position="25"/>
        <end position="1081"/>
    </location>
</feature>
<keyword evidence="12" id="KW-0333">Golgi apparatus</keyword>
<keyword evidence="15" id="KW-0732">Signal</keyword>
<protein>
    <submittedName>
        <fullName evidence="22">Protein transporter Sec23</fullName>
    </submittedName>
</protein>
<proteinExistence type="inferred from homology"/>
<dbReference type="GO" id="GO:0005096">
    <property type="term" value="F:GTPase activator activity"/>
    <property type="evidence" value="ECO:0007669"/>
    <property type="project" value="TreeGrafter"/>
</dbReference>
<evidence type="ECO:0000256" key="3">
    <source>
        <dbReference type="ARBA" id="ARBA00004397"/>
    </source>
</evidence>
<evidence type="ECO:0000259" key="18">
    <source>
        <dbReference type="Pfam" id="PF04811"/>
    </source>
</evidence>
<sequence>MSSFDRRLLLVVPIVLVLLGLVAREHVPSAHVRRATPSVAPSIPDPPWPVPTPFPQPFDSSLSFNFSTPGCSTFFSAFTTNITFRACRPFSLLLGTSTAFFTAQSNLTQLTAIVAGTCATARPVDDCRATMAWLASELVKPDVCATELREQNTLVAQAFDGFKSYHLMRQAGCLINQRSNAYCRSISQLPSILSPLAGFVESVASASPADAYFYALPLGTPVPQSCAPSCGTCTKSLMALYAGYAPDTSLPLSRVYSSAQKLSASACGPDYARAVAVNSAATLPPPTLLLGLVLALCMAQPHILHVASSTTMNFEDVEERDGKLVVSPTAFADTHQAPSSRIEATRTVVPISALYTPLKYREDLPPVLYEPVTCKPPCRAILNPYCQIDVRGKLWICPFCLQRNAFPPHYKDISNTNLPAELLPKYTTIEYTLSRPAPVPPIFLFVVDTCLDEDDLKALRDALVLSLSLLPAHALVGLITYGTMTQVHELGYAECSKSYVFRGGKEYTPKQIQDMLNLSSANRAAPRPGQPVPPQSFGAARFLLPISQVEFQLTSILEQLARDPWPVANDKRALRCTGVAISVAVGLLESTFANTGARIMLFAGGPATEGPGMVVSNELREPIRSHHDIDRDSVKHFKRASKFYEGLAKRAAQNGHAVDLFAGCLDQVGLLEMKLLANMTNGVIVLSDSFATSIFKQSFIRIFNKDSQGHLQMGFNATFDVQTTKELKVSGLIGHAISANKKSACVGETEIGIAQTSAWKICTLTPKTSTAVYFEVVTPAGQPLQAGSRGLIQFVTHYQHASGQMRLRVSTIARNFAEAGSPTIAASFDQEAAAVLMARIAVFKAEIDDSPDVLRWLDRMLIRLCQKFADYRKEDTMSFRLADNFSIYPQFMFHLRRSQFLQVFNNSPDETAFYRHILNEEDVNNSLIMMQPTLMSYTFDQPPQPVLLDSVSIKPDVILLLDTFFHILIFHGETVAQWRKAGYQEQEGYENFGELLEAPVGDAQDLLVDRFPIPRYIVCDQGGSQARFLLSKLNPSTTHMSQGMYGTSSGGGTGAAIFTDDVSLQVFMEHLKRLAVGASTT</sequence>
<dbReference type="InterPro" id="IPR036175">
    <property type="entry name" value="Sec23/24_helical_dom_sf"/>
</dbReference>
<dbReference type="AlphaFoldDB" id="A0A5N5QT21"/>
<dbReference type="OrthoDB" id="10256289at2759"/>
<evidence type="ECO:0000259" key="17">
    <source>
        <dbReference type="Pfam" id="PF04810"/>
    </source>
</evidence>
<evidence type="ECO:0000256" key="11">
    <source>
        <dbReference type="ARBA" id="ARBA00022927"/>
    </source>
</evidence>
<evidence type="ECO:0000256" key="9">
    <source>
        <dbReference type="ARBA" id="ARBA00022833"/>
    </source>
</evidence>
<evidence type="ECO:0000256" key="14">
    <source>
        <dbReference type="ARBA" id="ARBA00023329"/>
    </source>
</evidence>
<dbReference type="GO" id="GO:0008270">
    <property type="term" value="F:zinc ion binding"/>
    <property type="evidence" value="ECO:0007669"/>
    <property type="project" value="InterPro"/>
</dbReference>
<feature type="domain" description="Sec23/Sec24 helical" evidence="19">
    <location>
        <begin position="829"/>
        <end position="927"/>
    </location>
</feature>
<keyword evidence="6" id="KW-0963">Cytoplasm</keyword>
<dbReference type="InterPro" id="IPR029006">
    <property type="entry name" value="ADF-H/Gelsolin-like_dom_sf"/>
</dbReference>
<keyword evidence="10" id="KW-0931">ER-Golgi transport</keyword>
<dbReference type="Gene3D" id="1.20.120.730">
    <property type="entry name" value="Sec23/Sec24 helical domain"/>
    <property type="match status" value="1"/>
</dbReference>
<organism evidence="22 23">
    <name type="scientific">Ceratobasidium theobromae</name>
    <dbReference type="NCBI Taxonomy" id="1582974"/>
    <lineage>
        <taxon>Eukaryota</taxon>
        <taxon>Fungi</taxon>
        <taxon>Dikarya</taxon>
        <taxon>Basidiomycota</taxon>
        <taxon>Agaricomycotina</taxon>
        <taxon>Agaricomycetes</taxon>
        <taxon>Cantharellales</taxon>
        <taxon>Ceratobasidiaceae</taxon>
        <taxon>Ceratobasidium</taxon>
    </lineage>
</organism>
<keyword evidence="9" id="KW-0862">Zinc</keyword>
<dbReference type="Pfam" id="PF04811">
    <property type="entry name" value="Sec23_trunk"/>
    <property type="match status" value="1"/>
</dbReference>
<dbReference type="GO" id="GO:0000139">
    <property type="term" value="C:Golgi membrane"/>
    <property type="evidence" value="ECO:0007669"/>
    <property type="project" value="UniProtKB-SubCell"/>
</dbReference>
<comment type="caution">
    <text evidence="22">The sequence shown here is derived from an EMBL/GenBank/DDBJ whole genome shotgun (WGS) entry which is preliminary data.</text>
</comment>
<evidence type="ECO:0000256" key="4">
    <source>
        <dbReference type="ARBA" id="ARBA00009210"/>
    </source>
</evidence>
<dbReference type="InterPro" id="IPR037550">
    <property type="entry name" value="Sec23_C"/>
</dbReference>
<feature type="domain" description="Zinc finger Sec23/Sec24-type" evidence="17">
    <location>
        <begin position="371"/>
        <end position="410"/>
    </location>
</feature>
<dbReference type="FunFam" id="3.40.50.410:FF:000008">
    <property type="entry name" value="Protein transport protein SEC23"/>
    <property type="match status" value="1"/>
</dbReference>
<feature type="domain" description="Sec23/Sec24 trunk" evidence="18">
    <location>
        <begin position="438"/>
        <end position="703"/>
    </location>
</feature>
<keyword evidence="5" id="KW-0813">Transport</keyword>
<accession>A0A5N5QT21</accession>
<keyword evidence="14" id="KW-0968">Cytoplasmic vesicle</keyword>
<feature type="domain" description="Gelsolin-like" evidence="16">
    <location>
        <begin position="941"/>
        <end position="1029"/>
    </location>
</feature>
<name>A0A5N5QT21_9AGAM</name>
<dbReference type="Pfam" id="PF08033">
    <property type="entry name" value="Sec23_BS"/>
    <property type="match status" value="1"/>
</dbReference>
<dbReference type="PANTHER" id="PTHR11141:SF0">
    <property type="entry name" value="PROTEIN TRANSPORT PROTEIN SEC23"/>
    <property type="match status" value="1"/>
</dbReference>
<gene>
    <name evidence="22" type="ORF">CTheo_1868</name>
</gene>
<dbReference type="Gene3D" id="3.40.50.410">
    <property type="entry name" value="von Willebrand factor, type A domain"/>
    <property type="match status" value="1"/>
</dbReference>
<feature type="domain" description="DUF7729" evidence="21">
    <location>
        <begin position="53"/>
        <end position="274"/>
    </location>
</feature>
<dbReference type="FunFam" id="3.40.20.10:FF:000006">
    <property type="entry name" value="Protein transport protein SEC23"/>
    <property type="match status" value="1"/>
</dbReference>
<dbReference type="GO" id="GO:0070971">
    <property type="term" value="C:endoplasmic reticulum exit site"/>
    <property type="evidence" value="ECO:0007669"/>
    <property type="project" value="TreeGrafter"/>
</dbReference>
<comment type="similarity">
    <text evidence="4">Belongs to the SEC23/SEC24 family. SEC23 subfamily.</text>
</comment>
<dbReference type="Proteomes" id="UP000383932">
    <property type="component" value="Unassembled WGS sequence"/>
</dbReference>
<dbReference type="Pfam" id="PF24855">
    <property type="entry name" value="DUF7729"/>
    <property type="match status" value="1"/>
</dbReference>
<keyword evidence="8" id="KW-0256">Endoplasmic reticulum</keyword>
<evidence type="ECO:0000313" key="22">
    <source>
        <dbReference type="EMBL" id="KAB5594721.1"/>
    </source>
</evidence>
<dbReference type="InterPro" id="IPR006900">
    <property type="entry name" value="Sec23/24_helical_dom"/>
</dbReference>
<dbReference type="InterPro" id="IPR037364">
    <property type="entry name" value="Sec23"/>
</dbReference>
<dbReference type="Gene3D" id="3.40.20.10">
    <property type="entry name" value="Severin"/>
    <property type="match status" value="1"/>
</dbReference>
<dbReference type="SUPFAM" id="SSF53300">
    <property type="entry name" value="vWA-like"/>
    <property type="match status" value="1"/>
</dbReference>
<dbReference type="SUPFAM" id="SSF82754">
    <property type="entry name" value="C-terminal, gelsolin-like domain of Sec23/24"/>
    <property type="match status" value="1"/>
</dbReference>
<dbReference type="EMBL" id="SSOP01000017">
    <property type="protein sequence ID" value="KAB5594721.1"/>
    <property type="molecule type" value="Genomic_DNA"/>
</dbReference>
<dbReference type="GO" id="GO:0006886">
    <property type="term" value="P:intracellular protein transport"/>
    <property type="evidence" value="ECO:0007669"/>
    <property type="project" value="InterPro"/>
</dbReference>
<evidence type="ECO:0000256" key="7">
    <source>
        <dbReference type="ARBA" id="ARBA00022723"/>
    </source>
</evidence>
<dbReference type="SUPFAM" id="SSF81811">
    <property type="entry name" value="Helical domain of Sec23/24"/>
    <property type="match status" value="1"/>
</dbReference>
<dbReference type="InterPro" id="IPR036465">
    <property type="entry name" value="vWFA_dom_sf"/>
</dbReference>
<evidence type="ECO:0000256" key="1">
    <source>
        <dbReference type="ARBA" id="ARBA00004255"/>
    </source>
</evidence>